<gene>
    <name evidence="1" type="ORF">L1987_05339</name>
</gene>
<keyword evidence="2" id="KW-1185">Reference proteome</keyword>
<dbReference type="EMBL" id="CM042019">
    <property type="protein sequence ID" value="KAI3823894.1"/>
    <property type="molecule type" value="Genomic_DNA"/>
</dbReference>
<accession>A0ACB9JVI8</accession>
<evidence type="ECO:0000313" key="2">
    <source>
        <dbReference type="Proteomes" id="UP001056120"/>
    </source>
</evidence>
<organism evidence="1 2">
    <name type="scientific">Smallanthus sonchifolius</name>
    <dbReference type="NCBI Taxonomy" id="185202"/>
    <lineage>
        <taxon>Eukaryota</taxon>
        <taxon>Viridiplantae</taxon>
        <taxon>Streptophyta</taxon>
        <taxon>Embryophyta</taxon>
        <taxon>Tracheophyta</taxon>
        <taxon>Spermatophyta</taxon>
        <taxon>Magnoliopsida</taxon>
        <taxon>eudicotyledons</taxon>
        <taxon>Gunneridae</taxon>
        <taxon>Pentapetalae</taxon>
        <taxon>asterids</taxon>
        <taxon>campanulids</taxon>
        <taxon>Asterales</taxon>
        <taxon>Asteraceae</taxon>
        <taxon>Asteroideae</taxon>
        <taxon>Heliantheae alliance</taxon>
        <taxon>Millerieae</taxon>
        <taxon>Smallanthus</taxon>
    </lineage>
</organism>
<sequence length="407" mass="46779">MFTLFLFFAILSGDFNLATAQNNFWAKKCGVAEYDYDGSFRLELDDVLYNFTATNNGYGYYCSPFKNGSVVALCRGYLEPESCRRCCIPDLSAKDCDNCLVAAMETFIHFTRVPVARVYLTNCNLQFEYYEFFNSTWFPDRTFSRNSKSTNVRVIVGPISAIVVLAVIFLLFCLWYQKRRGRGTSLPEPEPQFDEGSNPEREDNDTRDVNSFDLSTIQFSISMRLILPFYKTVIFMMNFDCNSGYMAPEYALHNLFSVKSDVYSFGVMLLEIIAGRPNNLQSFFAEPENLLSKAWRLWQINRAEELSDRRLDQEFPVDQVLRWLNIALLALQEDPQDRPTMSIVVSMLQGQWPESLPSPSEPLHALRFWSTCQETTTIGECSTTNITNFSTTSTLLVEGNVIQYFIR</sequence>
<evidence type="ECO:0000313" key="1">
    <source>
        <dbReference type="EMBL" id="KAI3823894.1"/>
    </source>
</evidence>
<comment type="caution">
    <text evidence="1">The sequence shown here is derived from an EMBL/GenBank/DDBJ whole genome shotgun (WGS) entry which is preliminary data.</text>
</comment>
<protein>
    <submittedName>
        <fullName evidence="1">Uncharacterized protein</fullName>
    </submittedName>
</protein>
<reference evidence="1 2" key="2">
    <citation type="journal article" date="2022" name="Mol. Ecol. Resour.">
        <title>The genomes of chicory, endive, great burdock and yacon provide insights into Asteraceae paleo-polyploidization history and plant inulin production.</title>
        <authorList>
            <person name="Fan W."/>
            <person name="Wang S."/>
            <person name="Wang H."/>
            <person name="Wang A."/>
            <person name="Jiang F."/>
            <person name="Liu H."/>
            <person name="Zhao H."/>
            <person name="Xu D."/>
            <person name="Zhang Y."/>
        </authorList>
    </citation>
    <scope>NUCLEOTIDE SEQUENCE [LARGE SCALE GENOMIC DNA]</scope>
    <source>
        <strain evidence="2">cv. Yunnan</strain>
        <tissue evidence="1">Leaves</tissue>
    </source>
</reference>
<name>A0ACB9JVI8_9ASTR</name>
<proteinExistence type="predicted"/>
<dbReference type="Proteomes" id="UP001056120">
    <property type="component" value="Linkage Group LG02"/>
</dbReference>
<reference evidence="2" key="1">
    <citation type="journal article" date="2022" name="Mol. Ecol. Resour.">
        <title>The genomes of chicory, endive, great burdock and yacon provide insights into Asteraceae palaeo-polyploidization history and plant inulin production.</title>
        <authorList>
            <person name="Fan W."/>
            <person name="Wang S."/>
            <person name="Wang H."/>
            <person name="Wang A."/>
            <person name="Jiang F."/>
            <person name="Liu H."/>
            <person name="Zhao H."/>
            <person name="Xu D."/>
            <person name="Zhang Y."/>
        </authorList>
    </citation>
    <scope>NUCLEOTIDE SEQUENCE [LARGE SCALE GENOMIC DNA]</scope>
    <source>
        <strain evidence="2">cv. Yunnan</strain>
    </source>
</reference>